<organism evidence="2 3">
    <name type="scientific">Nitrospira tepida</name>
    <dbReference type="NCBI Taxonomy" id="2973512"/>
    <lineage>
        <taxon>Bacteria</taxon>
        <taxon>Pseudomonadati</taxon>
        <taxon>Nitrospirota</taxon>
        <taxon>Nitrospiria</taxon>
        <taxon>Nitrospirales</taxon>
        <taxon>Nitrospiraceae</taxon>
        <taxon>Nitrospira</taxon>
    </lineage>
</organism>
<dbReference type="InterPro" id="IPR009875">
    <property type="entry name" value="PilZ_domain"/>
</dbReference>
<dbReference type="RefSeq" id="WP_289271156.1">
    <property type="nucleotide sequence ID" value="NZ_OX365700.1"/>
</dbReference>
<accession>A0AA86T7K6</accession>
<keyword evidence="3" id="KW-1185">Reference proteome</keyword>
<dbReference type="Gene3D" id="2.40.10.220">
    <property type="entry name" value="predicted glycosyltransferase like domains"/>
    <property type="match status" value="1"/>
</dbReference>
<protein>
    <submittedName>
        <fullName evidence="2">PilZ domain-containing protein</fullName>
    </submittedName>
</protein>
<dbReference type="EMBL" id="OX365700">
    <property type="protein sequence ID" value="CAI4033720.1"/>
    <property type="molecule type" value="Genomic_DNA"/>
</dbReference>
<proteinExistence type="predicted"/>
<gene>
    <name evidence="2" type="ORF">DNFV4_04162</name>
</gene>
<evidence type="ECO:0000313" key="3">
    <source>
        <dbReference type="Proteomes" id="UP001179121"/>
    </source>
</evidence>
<dbReference type="Proteomes" id="UP001179121">
    <property type="component" value="Chromosome"/>
</dbReference>
<reference evidence="2" key="1">
    <citation type="submission" date="2022-10" db="EMBL/GenBank/DDBJ databases">
        <authorList>
            <person name="Koch H."/>
        </authorList>
    </citation>
    <scope>NUCLEOTIDE SEQUENCE</scope>
    <source>
        <strain evidence="2">DNF</strain>
    </source>
</reference>
<feature type="domain" description="PilZ" evidence="1">
    <location>
        <begin position="4"/>
        <end position="97"/>
    </location>
</feature>
<name>A0AA86T7K6_9BACT</name>
<evidence type="ECO:0000259" key="1">
    <source>
        <dbReference type="Pfam" id="PF07238"/>
    </source>
</evidence>
<dbReference type="GO" id="GO:0035438">
    <property type="term" value="F:cyclic-di-GMP binding"/>
    <property type="evidence" value="ECO:0007669"/>
    <property type="project" value="InterPro"/>
</dbReference>
<evidence type="ECO:0000313" key="2">
    <source>
        <dbReference type="EMBL" id="CAI4033720.1"/>
    </source>
</evidence>
<dbReference type="KEGG" id="nti:DNFV4_04162"/>
<dbReference type="SUPFAM" id="SSF141371">
    <property type="entry name" value="PilZ domain-like"/>
    <property type="match status" value="1"/>
</dbReference>
<dbReference type="AlphaFoldDB" id="A0AA86T7K6"/>
<sequence length="106" mass="11615">MKPRRVLRYSVQLPAGLQGDGPDRKGTIVNLSIDGCAVIAERPVPVGSYVRIGMELTPQEPVLEIELAAVRWRAGSRFGCEFIKVQPSMKARLAEFVRLLESPPAG</sequence>
<dbReference type="Pfam" id="PF07238">
    <property type="entry name" value="PilZ"/>
    <property type="match status" value="1"/>
</dbReference>